<evidence type="ECO:0000313" key="1">
    <source>
        <dbReference type="EMBL" id="KAE8142645.1"/>
    </source>
</evidence>
<dbReference type="OrthoDB" id="3549294at2759"/>
<gene>
    <name evidence="1" type="ORF">BDV38DRAFT_267840</name>
</gene>
<accession>A0A5N6T8G8</accession>
<protein>
    <submittedName>
        <fullName evidence="1">Uncharacterized protein</fullName>
    </submittedName>
</protein>
<dbReference type="EMBL" id="ML743554">
    <property type="protein sequence ID" value="KAE8142645.1"/>
    <property type="molecule type" value="Genomic_DNA"/>
</dbReference>
<sequence>MGDDNDDVVKPTKERFDRVLRGSYALWSSYVDLEGPTTLPIECIDLKRIFGRTPSFLGHGLIPENESVPLKCSESSGTLYVNGHSTWKTSHGTCRLGPKEIHRTVLLATQAAMNVELSDSVPFAEWPGVQGLEGYDEGNYIAVLFLAWAYIRSARWSALLNRSPEHWCMVTFKKESLRCEAPMPQSSIEVDTGDDATDDEGCGVYGQCSAALSTALCIPFVWTKSTSLPAPKMSATSKYSLDLPYSPSIHTYEHYGLLPRYMMLSCDVWGIRSLLHIVFFNPDIECNSVAAWMSAAFAVLDPVTQAGNIVKLLKILATRLPKLAPLWLGAMLVDNLHTAAWTGTVGPFITLRPGVSDDKVIRREDECRLLHIIGCGSYARPPVWPWRPIGETLLNDSELEAHKHAQYNCHCLEYQAWDWELADGKGLEARGADAHQPDDNVTQIDSVLKSTPSQCSIDCLSDDLSANPTRGIFGWLRSTGYLANERHVYKHPWFDVGDSDEDEILDNQGILVELMRQTDKSMEKGLEKCNSRCSEIADITYFFCKDAGELDRPIEIGRRFDETAIVKPQNLRPRKRGLTVYFGAMNSSKKLL</sequence>
<organism evidence="1 2">
    <name type="scientific">Aspergillus pseudotamarii</name>
    <dbReference type="NCBI Taxonomy" id="132259"/>
    <lineage>
        <taxon>Eukaryota</taxon>
        <taxon>Fungi</taxon>
        <taxon>Dikarya</taxon>
        <taxon>Ascomycota</taxon>
        <taxon>Pezizomycotina</taxon>
        <taxon>Eurotiomycetes</taxon>
        <taxon>Eurotiomycetidae</taxon>
        <taxon>Eurotiales</taxon>
        <taxon>Aspergillaceae</taxon>
        <taxon>Aspergillus</taxon>
        <taxon>Aspergillus subgen. Circumdati</taxon>
    </lineage>
</organism>
<dbReference type="GeneID" id="43640869"/>
<dbReference type="RefSeq" id="XP_031918708.1">
    <property type="nucleotide sequence ID" value="XM_032056659.1"/>
</dbReference>
<reference evidence="1 2" key="1">
    <citation type="submission" date="2019-04" db="EMBL/GenBank/DDBJ databases">
        <title>Friends and foes A comparative genomics study of 23 Aspergillus species from section Flavi.</title>
        <authorList>
            <consortium name="DOE Joint Genome Institute"/>
            <person name="Kjaerbolling I."/>
            <person name="Vesth T."/>
            <person name="Frisvad J.C."/>
            <person name="Nybo J.L."/>
            <person name="Theobald S."/>
            <person name="Kildgaard S."/>
            <person name="Isbrandt T."/>
            <person name="Kuo A."/>
            <person name="Sato A."/>
            <person name="Lyhne E.K."/>
            <person name="Kogle M.E."/>
            <person name="Wiebenga A."/>
            <person name="Kun R.S."/>
            <person name="Lubbers R.J."/>
            <person name="Makela M.R."/>
            <person name="Barry K."/>
            <person name="Chovatia M."/>
            <person name="Clum A."/>
            <person name="Daum C."/>
            <person name="Haridas S."/>
            <person name="He G."/>
            <person name="LaButti K."/>
            <person name="Lipzen A."/>
            <person name="Mondo S."/>
            <person name="Riley R."/>
            <person name="Salamov A."/>
            <person name="Simmons B.A."/>
            <person name="Magnuson J.K."/>
            <person name="Henrissat B."/>
            <person name="Mortensen U.H."/>
            <person name="Larsen T.O."/>
            <person name="Devries R.P."/>
            <person name="Grigoriev I.V."/>
            <person name="Machida M."/>
            <person name="Baker S.E."/>
            <person name="Andersen M.R."/>
        </authorList>
    </citation>
    <scope>NUCLEOTIDE SEQUENCE [LARGE SCALE GENOMIC DNA]</scope>
    <source>
        <strain evidence="1 2">CBS 117625</strain>
    </source>
</reference>
<dbReference type="AlphaFoldDB" id="A0A5N6T8G8"/>
<name>A0A5N6T8G8_ASPPS</name>
<dbReference type="Proteomes" id="UP000325672">
    <property type="component" value="Unassembled WGS sequence"/>
</dbReference>
<keyword evidence="2" id="KW-1185">Reference proteome</keyword>
<evidence type="ECO:0000313" key="2">
    <source>
        <dbReference type="Proteomes" id="UP000325672"/>
    </source>
</evidence>
<proteinExistence type="predicted"/>